<name>A0A0A9HR76_ARUDO</name>
<protein>
    <submittedName>
        <fullName evidence="2">Uncharacterized protein</fullName>
    </submittedName>
</protein>
<proteinExistence type="predicted"/>
<reference evidence="2" key="2">
    <citation type="journal article" date="2015" name="Data Brief">
        <title>Shoot transcriptome of the giant reed, Arundo donax.</title>
        <authorList>
            <person name="Barrero R.A."/>
            <person name="Guerrero F.D."/>
            <person name="Moolhuijzen P."/>
            <person name="Goolsby J.A."/>
            <person name="Tidwell J."/>
            <person name="Bellgard S.E."/>
            <person name="Bellgard M.I."/>
        </authorList>
    </citation>
    <scope>NUCLEOTIDE SEQUENCE</scope>
    <source>
        <tissue evidence="2">Shoot tissue taken approximately 20 cm above the soil surface</tissue>
    </source>
</reference>
<reference evidence="2" key="1">
    <citation type="submission" date="2014-09" db="EMBL/GenBank/DDBJ databases">
        <authorList>
            <person name="Magalhaes I.L.F."/>
            <person name="Oliveira U."/>
            <person name="Santos F.R."/>
            <person name="Vidigal T.H.D.A."/>
            <person name="Brescovit A.D."/>
            <person name="Santos A.J."/>
        </authorList>
    </citation>
    <scope>NUCLEOTIDE SEQUENCE</scope>
    <source>
        <tissue evidence="2">Shoot tissue taken approximately 20 cm above the soil surface</tissue>
    </source>
</reference>
<evidence type="ECO:0000313" key="2">
    <source>
        <dbReference type="EMBL" id="JAE35428.1"/>
    </source>
</evidence>
<evidence type="ECO:0000256" key="1">
    <source>
        <dbReference type="SAM" id="Phobius"/>
    </source>
</evidence>
<keyword evidence="1" id="KW-0812">Transmembrane</keyword>
<organism evidence="2">
    <name type="scientific">Arundo donax</name>
    <name type="common">Giant reed</name>
    <name type="synonym">Donax arundinaceus</name>
    <dbReference type="NCBI Taxonomy" id="35708"/>
    <lineage>
        <taxon>Eukaryota</taxon>
        <taxon>Viridiplantae</taxon>
        <taxon>Streptophyta</taxon>
        <taxon>Embryophyta</taxon>
        <taxon>Tracheophyta</taxon>
        <taxon>Spermatophyta</taxon>
        <taxon>Magnoliopsida</taxon>
        <taxon>Liliopsida</taxon>
        <taxon>Poales</taxon>
        <taxon>Poaceae</taxon>
        <taxon>PACMAD clade</taxon>
        <taxon>Arundinoideae</taxon>
        <taxon>Arundineae</taxon>
        <taxon>Arundo</taxon>
    </lineage>
</organism>
<keyword evidence="1" id="KW-0472">Membrane</keyword>
<dbReference type="AlphaFoldDB" id="A0A0A9HR76"/>
<dbReference type="EMBL" id="GBRH01162468">
    <property type="protein sequence ID" value="JAE35428.1"/>
    <property type="molecule type" value="Transcribed_RNA"/>
</dbReference>
<sequence length="39" mass="4213">MNTVYVCALGLCPDEIISLNILLAWSCFPSLIISSISIV</sequence>
<keyword evidence="1" id="KW-1133">Transmembrane helix</keyword>
<accession>A0A0A9HR76</accession>
<feature type="transmembrane region" description="Helical" evidence="1">
    <location>
        <begin position="16"/>
        <end position="38"/>
    </location>
</feature>